<reference evidence="3 4" key="1">
    <citation type="submission" date="2017-08" db="EMBL/GenBank/DDBJ databases">
        <title>Infants hospitalized years apart are colonized by the same room-sourced microbial strains.</title>
        <authorList>
            <person name="Brooks B."/>
            <person name="Olm M.R."/>
            <person name="Firek B.A."/>
            <person name="Baker R."/>
            <person name="Thomas B.C."/>
            <person name="Morowitz M.J."/>
            <person name="Banfield J.F."/>
        </authorList>
    </citation>
    <scope>NUCLEOTIDE SEQUENCE [LARGE SCALE GENOMIC DNA]</scope>
    <source>
        <strain evidence="3">S2_005_003_R2_47</strain>
    </source>
</reference>
<keyword evidence="2" id="KW-0812">Transmembrane</keyword>
<dbReference type="AlphaFoldDB" id="A0A2W5KXJ1"/>
<evidence type="ECO:0000256" key="1">
    <source>
        <dbReference type="SAM" id="MobiDB-lite"/>
    </source>
</evidence>
<protein>
    <submittedName>
        <fullName evidence="3">Uncharacterized protein</fullName>
    </submittedName>
</protein>
<name>A0A2W5KXJ1_SPHMC</name>
<evidence type="ECO:0000313" key="3">
    <source>
        <dbReference type="EMBL" id="PZQ21741.1"/>
    </source>
</evidence>
<proteinExistence type="predicted"/>
<feature type="region of interest" description="Disordered" evidence="1">
    <location>
        <begin position="31"/>
        <end position="53"/>
    </location>
</feature>
<feature type="transmembrane region" description="Helical" evidence="2">
    <location>
        <begin position="160"/>
        <end position="179"/>
    </location>
</feature>
<feature type="transmembrane region" description="Helical" evidence="2">
    <location>
        <begin position="134"/>
        <end position="154"/>
    </location>
</feature>
<dbReference type="Proteomes" id="UP000248597">
    <property type="component" value="Unassembled WGS sequence"/>
</dbReference>
<evidence type="ECO:0000313" key="4">
    <source>
        <dbReference type="Proteomes" id="UP000248597"/>
    </source>
</evidence>
<keyword evidence="2" id="KW-1133">Transmembrane helix</keyword>
<dbReference type="EMBL" id="QFPJ01000024">
    <property type="protein sequence ID" value="PZQ21741.1"/>
    <property type="molecule type" value="Genomic_DNA"/>
</dbReference>
<sequence>MEGIMANVGKVAAVEDIYSFTRTGMVQDSHSRMDTSVSTTTSHTGGYNSRATTNTSVSSTEMLRIFVRQDGDKGEFEAEFADPAFGVREGHHVTVVYAGDQASQAGYPMALVNHSTERHQIFAKRTEWIINRTNQWMGCLTLIGLPLIVALLFMAMTPDLFVIGFVMGLIGTGIWMFGWKRKNDALAAAIVDVLNQHVREATEAQTKAG</sequence>
<accession>A0A2W5KXJ1</accession>
<organism evidence="3 4">
    <name type="scientific">Sphingopyxis macrogoltabida</name>
    <name type="common">Sphingomonas macrogoltabidus</name>
    <dbReference type="NCBI Taxonomy" id="33050"/>
    <lineage>
        <taxon>Bacteria</taxon>
        <taxon>Pseudomonadati</taxon>
        <taxon>Pseudomonadota</taxon>
        <taxon>Alphaproteobacteria</taxon>
        <taxon>Sphingomonadales</taxon>
        <taxon>Sphingomonadaceae</taxon>
        <taxon>Sphingopyxis</taxon>
    </lineage>
</organism>
<keyword evidence="2" id="KW-0472">Membrane</keyword>
<evidence type="ECO:0000256" key="2">
    <source>
        <dbReference type="SAM" id="Phobius"/>
    </source>
</evidence>
<comment type="caution">
    <text evidence="3">The sequence shown here is derived from an EMBL/GenBank/DDBJ whole genome shotgun (WGS) entry which is preliminary data.</text>
</comment>
<feature type="compositionally biased region" description="Low complexity" evidence="1">
    <location>
        <begin position="35"/>
        <end position="44"/>
    </location>
</feature>
<gene>
    <name evidence="3" type="ORF">DI569_10955</name>
</gene>